<dbReference type="Pfam" id="PF04864">
    <property type="entry name" value="Alliinase_C"/>
    <property type="match status" value="1"/>
</dbReference>
<evidence type="ECO:0000313" key="8">
    <source>
        <dbReference type="EMBL" id="KAG5620946.1"/>
    </source>
</evidence>
<keyword evidence="3" id="KW-0808">Transferase</keyword>
<name>A0A9J6A9M5_SOLCO</name>
<keyword evidence="4" id="KW-0663">Pyridoxal phosphate</keyword>
<keyword evidence="5" id="KW-0472">Membrane</keyword>
<dbReference type="GO" id="GO:0008483">
    <property type="term" value="F:transaminase activity"/>
    <property type="evidence" value="ECO:0007669"/>
    <property type="project" value="UniProtKB-KW"/>
</dbReference>
<keyword evidence="9" id="KW-1185">Reference proteome</keyword>
<dbReference type="Gene3D" id="2.10.25.30">
    <property type="entry name" value="EGF-like, alliinase"/>
    <property type="match status" value="1"/>
</dbReference>
<evidence type="ECO:0000256" key="4">
    <source>
        <dbReference type="ARBA" id="ARBA00022898"/>
    </source>
</evidence>
<evidence type="ECO:0000256" key="3">
    <source>
        <dbReference type="ARBA" id="ARBA00022576"/>
    </source>
</evidence>
<accession>A0A9J6A9M5</accession>
<dbReference type="InterPro" id="IPR015421">
    <property type="entry name" value="PyrdxlP-dep_Trfase_major"/>
</dbReference>
<dbReference type="InterPro" id="IPR037029">
    <property type="entry name" value="Alliinase_N_sf"/>
</dbReference>
<keyword evidence="5" id="KW-1133">Transmembrane helix</keyword>
<protein>
    <recommendedName>
        <fullName evidence="10">Alliin lyase</fullName>
    </recommendedName>
</protein>
<dbReference type="PANTHER" id="PTHR43795">
    <property type="entry name" value="BIFUNCTIONAL ASPARTATE AMINOTRANSFERASE AND GLUTAMATE/ASPARTATE-PREPHENATE AMINOTRANSFERASE-RELATED"/>
    <property type="match status" value="1"/>
</dbReference>
<dbReference type="GO" id="GO:0006520">
    <property type="term" value="P:amino acid metabolic process"/>
    <property type="evidence" value="ECO:0007669"/>
    <property type="project" value="TreeGrafter"/>
</dbReference>
<reference evidence="8 9" key="1">
    <citation type="submission" date="2020-09" db="EMBL/GenBank/DDBJ databases">
        <title>De no assembly of potato wild relative species, Solanum commersonii.</title>
        <authorList>
            <person name="Cho K."/>
        </authorList>
    </citation>
    <scope>NUCLEOTIDE SEQUENCE [LARGE SCALE GENOMIC DNA]</scope>
    <source>
        <strain evidence="8">LZ3.2</strain>
        <tissue evidence="8">Leaf</tissue>
    </source>
</reference>
<evidence type="ECO:0008006" key="10">
    <source>
        <dbReference type="Google" id="ProtNLM"/>
    </source>
</evidence>
<dbReference type="PANTHER" id="PTHR43795:SF56">
    <property type="entry name" value="TRYPTOPHAN AMINOTRANSFERASE-RELATED PROTEIN 4-LIKE"/>
    <property type="match status" value="1"/>
</dbReference>
<dbReference type="Gene3D" id="3.40.640.10">
    <property type="entry name" value="Type I PLP-dependent aspartate aminotransferase-like (Major domain)"/>
    <property type="match status" value="1"/>
</dbReference>
<comment type="similarity">
    <text evidence="2">Belongs to the alliinase family.</text>
</comment>
<dbReference type="InterPro" id="IPR050478">
    <property type="entry name" value="Ethylene_sulfur-biosynth"/>
</dbReference>
<dbReference type="GO" id="GO:0016846">
    <property type="term" value="F:carbon-sulfur lyase activity"/>
    <property type="evidence" value="ECO:0007669"/>
    <property type="project" value="InterPro"/>
</dbReference>
<dbReference type="OrthoDB" id="2020362at2759"/>
<feature type="domain" description="Alliinase EGF-like" evidence="6">
    <location>
        <begin position="35"/>
        <end position="91"/>
    </location>
</feature>
<dbReference type="Pfam" id="PF04863">
    <property type="entry name" value="EGF_alliinase"/>
    <property type="match status" value="1"/>
</dbReference>
<evidence type="ECO:0000256" key="5">
    <source>
        <dbReference type="SAM" id="Phobius"/>
    </source>
</evidence>
<dbReference type="InterPro" id="IPR006947">
    <property type="entry name" value="EGF_alliinase"/>
</dbReference>
<evidence type="ECO:0000256" key="2">
    <source>
        <dbReference type="ARBA" id="ARBA00006312"/>
    </source>
</evidence>
<dbReference type="Proteomes" id="UP000824120">
    <property type="component" value="Chromosome 2"/>
</dbReference>
<keyword evidence="3" id="KW-0032">Aminotransferase</keyword>
<comment type="caution">
    <text evidence="8">The sequence shown here is derived from an EMBL/GenBank/DDBJ whole genome shotgun (WGS) entry which is preliminary data.</text>
</comment>
<evidence type="ECO:0000259" key="7">
    <source>
        <dbReference type="Pfam" id="PF04864"/>
    </source>
</evidence>
<keyword evidence="5" id="KW-0812">Transmembrane</keyword>
<feature type="transmembrane region" description="Helical" evidence="5">
    <location>
        <begin position="6"/>
        <end position="28"/>
    </location>
</feature>
<dbReference type="SUPFAM" id="SSF53383">
    <property type="entry name" value="PLP-dependent transferases"/>
    <property type="match status" value="1"/>
</dbReference>
<dbReference type="Gene3D" id="3.90.1150.10">
    <property type="entry name" value="Aspartate Aminotransferase, domain 1"/>
    <property type="match status" value="1"/>
</dbReference>
<feature type="domain" description="Alliinase C-terminal" evidence="7">
    <location>
        <begin position="93"/>
        <end position="450"/>
    </location>
</feature>
<proteinExistence type="inferred from homology"/>
<dbReference type="InterPro" id="IPR015424">
    <property type="entry name" value="PyrdxlP-dep_Trfase"/>
</dbReference>
<dbReference type="InterPro" id="IPR006948">
    <property type="entry name" value="Alliinase_C"/>
</dbReference>
<organism evidence="8 9">
    <name type="scientific">Solanum commersonii</name>
    <name type="common">Commerson's wild potato</name>
    <name type="synonym">Commerson's nightshade</name>
    <dbReference type="NCBI Taxonomy" id="4109"/>
    <lineage>
        <taxon>Eukaryota</taxon>
        <taxon>Viridiplantae</taxon>
        <taxon>Streptophyta</taxon>
        <taxon>Embryophyta</taxon>
        <taxon>Tracheophyta</taxon>
        <taxon>Spermatophyta</taxon>
        <taxon>Magnoliopsida</taxon>
        <taxon>eudicotyledons</taxon>
        <taxon>Gunneridae</taxon>
        <taxon>Pentapetalae</taxon>
        <taxon>asterids</taxon>
        <taxon>lamiids</taxon>
        <taxon>Solanales</taxon>
        <taxon>Solanaceae</taxon>
        <taxon>Solanoideae</taxon>
        <taxon>Solaneae</taxon>
        <taxon>Solanum</taxon>
    </lineage>
</organism>
<sequence>MSSVDLKWKVLFSVSVIVNFTCIVLVIIQSETRLSWTREAAAEAENVASISCSGHGRAYLDGLVLREEGTPICECNACFTGPDCSLFKPNCAVDVDSGNPMFLEPFWKQNAGSSGVMVAGWHRMGYEFEDGSLISKQLKSVIHKLHDTVGNANTSNKYILFGAGSTQLLNAAVYALSHHTPYSSPTKVVASAPYYPVYKSQTELLGSNKYKFSGDTSSWKNKTRSTSTTTNFIEFVTCPNNPDGHLNKAVLQGKFARHVYDLAYYWPHYTAIPSPMDEDLMLFTLSKLTGHAGSRFGWAIVKDKDVYDRMVEYIDLNTYGVPRETQLRALKLLNVVLQGDRREMFRFAHTIMKTRWEKLAEILSTSKRFSIEQLPSQHCAFSKQVRPPSPAFAWLKCEAEEDEECHNVLREANIIGRKGAAFGVENRYVRLSVVNSRDDFDLLLQRLQDLVSKQRSIVDGVMSL</sequence>
<dbReference type="CDD" id="cd00609">
    <property type="entry name" value="AAT_like"/>
    <property type="match status" value="1"/>
</dbReference>
<dbReference type="AlphaFoldDB" id="A0A9J6A9M5"/>
<comment type="cofactor">
    <cofactor evidence="1">
        <name>pyridoxal 5'-phosphate</name>
        <dbReference type="ChEBI" id="CHEBI:597326"/>
    </cofactor>
</comment>
<dbReference type="InterPro" id="IPR015422">
    <property type="entry name" value="PyrdxlP-dep_Trfase_small"/>
</dbReference>
<gene>
    <name evidence="8" type="ORF">H5410_006164</name>
</gene>
<evidence type="ECO:0000313" key="9">
    <source>
        <dbReference type="Proteomes" id="UP000824120"/>
    </source>
</evidence>
<evidence type="ECO:0000256" key="1">
    <source>
        <dbReference type="ARBA" id="ARBA00001933"/>
    </source>
</evidence>
<dbReference type="EMBL" id="JACXVP010000002">
    <property type="protein sequence ID" value="KAG5620946.1"/>
    <property type="molecule type" value="Genomic_DNA"/>
</dbReference>
<evidence type="ECO:0000259" key="6">
    <source>
        <dbReference type="Pfam" id="PF04863"/>
    </source>
</evidence>